<keyword evidence="1" id="KW-0812">Transmembrane</keyword>
<dbReference type="EMBL" id="PGUY01000087">
    <property type="protein sequence ID" value="PLT27647.1"/>
    <property type="molecule type" value="Genomic_DNA"/>
</dbReference>
<evidence type="ECO:0000256" key="1">
    <source>
        <dbReference type="SAM" id="Phobius"/>
    </source>
</evidence>
<accession>A0A2N5LZU3</accession>
<keyword evidence="1" id="KW-0472">Membrane</keyword>
<feature type="transmembrane region" description="Helical" evidence="1">
    <location>
        <begin position="16"/>
        <end position="36"/>
    </location>
</feature>
<comment type="caution">
    <text evidence="2">The sequence shown here is derived from an EMBL/GenBank/DDBJ whole genome shotgun (WGS) entry which is preliminary data.</text>
</comment>
<evidence type="ECO:0000313" key="3">
    <source>
        <dbReference type="Proteomes" id="UP000234748"/>
    </source>
</evidence>
<proteinExistence type="predicted"/>
<keyword evidence="1" id="KW-1133">Transmembrane helix</keyword>
<dbReference type="AlphaFoldDB" id="A0A2N5LZU3"/>
<dbReference type="RefSeq" id="WP_101645691.1">
    <property type="nucleotide sequence ID" value="NZ_PGUY01000087.1"/>
</dbReference>
<gene>
    <name evidence="2" type="ORF">CUU66_22795</name>
</gene>
<name>A0A2N5LZU3_9BACI</name>
<organism evidence="2 3">
    <name type="scientific">Peribacillus deserti</name>
    <dbReference type="NCBI Taxonomy" id="673318"/>
    <lineage>
        <taxon>Bacteria</taxon>
        <taxon>Bacillati</taxon>
        <taxon>Bacillota</taxon>
        <taxon>Bacilli</taxon>
        <taxon>Bacillales</taxon>
        <taxon>Bacillaceae</taxon>
        <taxon>Peribacillus</taxon>
    </lineage>
</organism>
<evidence type="ECO:0000313" key="2">
    <source>
        <dbReference type="EMBL" id="PLT27647.1"/>
    </source>
</evidence>
<dbReference type="Proteomes" id="UP000234748">
    <property type="component" value="Unassembled WGS sequence"/>
</dbReference>
<sequence>MWESIIEIDFHTLRTALWLGLLITVFLPAAFLYISYGHSQSHSKKDSDCYRYTTAYSNEQRGNGDRLITKFIGFIRRKQPQNSDEPFSNLLY</sequence>
<reference evidence="2 3" key="1">
    <citation type="submission" date="2017-11" db="EMBL/GenBank/DDBJ databases">
        <title>Comparitive Functional Genomics of Dry Heat Resistant strains isolated from the Viking Spacecraft.</title>
        <authorList>
            <person name="Seuylemezian A."/>
            <person name="Cooper K."/>
            <person name="Vaishampayan P."/>
        </authorList>
    </citation>
    <scope>NUCLEOTIDE SEQUENCE [LARGE SCALE GENOMIC DNA]</scope>
    <source>
        <strain evidence="2 3">V1-29</strain>
    </source>
</reference>
<dbReference type="OrthoDB" id="2883108at2"/>
<protein>
    <submittedName>
        <fullName evidence="2">Uncharacterized protein</fullName>
    </submittedName>
</protein>
<keyword evidence="3" id="KW-1185">Reference proteome</keyword>